<organism evidence="19 20">
    <name type="scientific">Bosea vaviloviae</name>
    <dbReference type="NCBI Taxonomy" id="1526658"/>
    <lineage>
        <taxon>Bacteria</taxon>
        <taxon>Pseudomonadati</taxon>
        <taxon>Pseudomonadota</taxon>
        <taxon>Alphaproteobacteria</taxon>
        <taxon>Hyphomicrobiales</taxon>
        <taxon>Boseaceae</taxon>
        <taxon>Bosea</taxon>
    </lineage>
</organism>
<dbReference type="SUPFAM" id="SSF55785">
    <property type="entry name" value="PYP-like sensor domain (PAS domain)"/>
    <property type="match status" value="1"/>
</dbReference>
<comment type="caution">
    <text evidence="19">The sequence shown here is derived from an EMBL/GenBank/DDBJ whole genome shotgun (WGS) entry which is preliminary data.</text>
</comment>
<evidence type="ECO:0000259" key="16">
    <source>
        <dbReference type="PROSITE" id="PS50109"/>
    </source>
</evidence>
<keyword evidence="13 15" id="KW-0472">Membrane</keyword>
<evidence type="ECO:0000256" key="10">
    <source>
        <dbReference type="ARBA" id="ARBA00022840"/>
    </source>
</evidence>
<dbReference type="PROSITE" id="PS50885">
    <property type="entry name" value="HAMP"/>
    <property type="match status" value="1"/>
</dbReference>
<evidence type="ECO:0000256" key="12">
    <source>
        <dbReference type="ARBA" id="ARBA00023012"/>
    </source>
</evidence>
<dbReference type="Gene3D" id="6.10.340.10">
    <property type="match status" value="1"/>
</dbReference>
<keyword evidence="9" id="KW-0418">Kinase</keyword>
<feature type="transmembrane region" description="Helical" evidence="15">
    <location>
        <begin position="96"/>
        <end position="119"/>
    </location>
</feature>
<evidence type="ECO:0000256" key="6">
    <source>
        <dbReference type="ARBA" id="ARBA00022679"/>
    </source>
</evidence>
<evidence type="ECO:0000256" key="11">
    <source>
        <dbReference type="ARBA" id="ARBA00022989"/>
    </source>
</evidence>
<dbReference type="InterPro" id="IPR000014">
    <property type="entry name" value="PAS"/>
</dbReference>
<dbReference type="InterPro" id="IPR004358">
    <property type="entry name" value="Sig_transdc_His_kin-like_C"/>
</dbReference>
<dbReference type="PANTHER" id="PTHR43065:SF10">
    <property type="entry name" value="PEROXIDE STRESS-ACTIVATED HISTIDINE KINASE MAK3"/>
    <property type="match status" value="1"/>
</dbReference>
<evidence type="ECO:0000256" key="4">
    <source>
        <dbReference type="ARBA" id="ARBA00022475"/>
    </source>
</evidence>
<dbReference type="SUPFAM" id="SSF47384">
    <property type="entry name" value="Homodimeric domain of signal transducing histidine kinase"/>
    <property type="match status" value="1"/>
</dbReference>
<dbReference type="PRINTS" id="PR00344">
    <property type="entry name" value="BCTRLSENSOR"/>
</dbReference>
<dbReference type="InterPro" id="IPR035965">
    <property type="entry name" value="PAS-like_dom_sf"/>
</dbReference>
<accession>A0A0N1N222</accession>
<dbReference type="Pfam" id="PF19312">
    <property type="entry name" value="NtrY_N"/>
    <property type="match status" value="1"/>
</dbReference>
<evidence type="ECO:0000256" key="15">
    <source>
        <dbReference type="SAM" id="Phobius"/>
    </source>
</evidence>
<dbReference type="FunFam" id="1.10.287.130:FF:000107">
    <property type="entry name" value="Sensor histidine kinase YycG"/>
    <property type="match status" value="1"/>
</dbReference>
<protein>
    <recommendedName>
        <fullName evidence="3">histidine kinase</fullName>
        <ecNumber evidence="3">2.7.13.3</ecNumber>
    </recommendedName>
</protein>
<dbReference type="InterPro" id="IPR003594">
    <property type="entry name" value="HATPase_dom"/>
</dbReference>
<dbReference type="InterPro" id="IPR036097">
    <property type="entry name" value="HisK_dim/P_sf"/>
</dbReference>
<evidence type="ECO:0000256" key="14">
    <source>
        <dbReference type="SAM" id="MobiDB-lite"/>
    </source>
</evidence>
<dbReference type="SUPFAM" id="SSF55874">
    <property type="entry name" value="ATPase domain of HSP90 chaperone/DNA topoisomerase II/histidine kinase"/>
    <property type="match status" value="1"/>
</dbReference>
<feature type="domain" description="Histidine kinase" evidence="16">
    <location>
        <begin position="511"/>
        <end position="734"/>
    </location>
</feature>
<feature type="region of interest" description="Disordered" evidence="14">
    <location>
        <begin position="730"/>
        <end position="764"/>
    </location>
</feature>
<comment type="subcellular location">
    <subcellularLocation>
        <location evidence="2">Cell membrane</location>
        <topology evidence="2">Multi-pass membrane protein</topology>
    </subcellularLocation>
</comment>
<evidence type="ECO:0000256" key="13">
    <source>
        <dbReference type="ARBA" id="ARBA00023136"/>
    </source>
</evidence>
<evidence type="ECO:0000259" key="17">
    <source>
        <dbReference type="PROSITE" id="PS50112"/>
    </source>
</evidence>
<comment type="catalytic activity">
    <reaction evidence="1">
        <text>ATP + protein L-histidine = ADP + protein N-phospho-L-histidine.</text>
        <dbReference type="EC" id="2.7.13.3"/>
    </reaction>
</comment>
<keyword evidence="7 15" id="KW-0812">Transmembrane</keyword>
<evidence type="ECO:0000256" key="5">
    <source>
        <dbReference type="ARBA" id="ARBA00022553"/>
    </source>
</evidence>
<dbReference type="EC" id="2.7.13.3" evidence="3"/>
<dbReference type="PROSITE" id="PS50112">
    <property type="entry name" value="PAS"/>
    <property type="match status" value="1"/>
</dbReference>
<evidence type="ECO:0000256" key="8">
    <source>
        <dbReference type="ARBA" id="ARBA00022741"/>
    </source>
</evidence>
<gene>
    <name evidence="19" type="ORF">AE618_05350</name>
</gene>
<dbReference type="CDD" id="cd06225">
    <property type="entry name" value="HAMP"/>
    <property type="match status" value="1"/>
</dbReference>
<keyword evidence="6" id="KW-0808">Transferase</keyword>
<evidence type="ECO:0000259" key="18">
    <source>
        <dbReference type="PROSITE" id="PS50885"/>
    </source>
</evidence>
<keyword evidence="8" id="KW-0547">Nucleotide-binding</keyword>
<dbReference type="GO" id="GO:0006355">
    <property type="term" value="P:regulation of DNA-templated transcription"/>
    <property type="evidence" value="ECO:0007669"/>
    <property type="project" value="InterPro"/>
</dbReference>
<dbReference type="InterPro" id="IPR017232">
    <property type="entry name" value="NtrY"/>
</dbReference>
<keyword evidence="12" id="KW-0902">Two-component regulatory system</keyword>
<dbReference type="Gene3D" id="1.10.287.130">
    <property type="match status" value="1"/>
</dbReference>
<dbReference type="InterPro" id="IPR013767">
    <property type="entry name" value="PAS_fold"/>
</dbReference>
<dbReference type="InterPro" id="IPR045671">
    <property type="entry name" value="NtrY-like_N"/>
</dbReference>
<dbReference type="Pfam" id="PF00989">
    <property type="entry name" value="PAS"/>
    <property type="match status" value="1"/>
</dbReference>
<evidence type="ECO:0000313" key="20">
    <source>
        <dbReference type="Proteomes" id="UP000037822"/>
    </source>
</evidence>
<feature type="transmembrane region" description="Helical" evidence="15">
    <location>
        <begin position="24"/>
        <end position="45"/>
    </location>
</feature>
<evidence type="ECO:0000313" key="19">
    <source>
        <dbReference type="EMBL" id="KPH82376.1"/>
    </source>
</evidence>
<dbReference type="Pfam" id="PF02518">
    <property type="entry name" value="HATPase_c"/>
    <property type="match status" value="1"/>
</dbReference>
<dbReference type="Proteomes" id="UP000037822">
    <property type="component" value="Unassembled WGS sequence"/>
</dbReference>
<feature type="domain" description="HAMP" evidence="18">
    <location>
        <begin position="323"/>
        <end position="376"/>
    </location>
</feature>
<feature type="transmembrane region" description="Helical" evidence="15">
    <location>
        <begin position="57"/>
        <end position="84"/>
    </location>
</feature>
<keyword evidence="5" id="KW-0597">Phosphoprotein</keyword>
<dbReference type="PANTHER" id="PTHR43065">
    <property type="entry name" value="SENSOR HISTIDINE KINASE"/>
    <property type="match status" value="1"/>
</dbReference>
<name>A0A0N1N222_9HYPH</name>
<dbReference type="PROSITE" id="PS50109">
    <property type="entry name" value="HIS_KIN"/>
    <property type="match status" value="1"/>
</dbReference>
<evidence type="ECO:0000256" key="2">
    <source>
        <dbReference type="ARBA" id="ARBA00004651"/>
    </source>
</evidence>
<evidence type="ECO:0000256" key="1">
    <source>
        <dbReference type="ARBA" id="ARBA00000085"/>
    </source>
</evidence>
<dbReference type="PIRSF" id="PIRSF037532">
    <property type="entry name" value="STHK_NtrY"/>
    <property type="match status" value="1"/>
</dbReference>
<sequence length="764" mass="82544">MVSTSASDARIAPRAEDTPRRVSGWLGATVVVFALVSGLVTFLVLSGVTPVAPVHEVVIGVFVLNAFLILLLLVVVAFEAAVLIRARRAGAAAAGLHVRIVGLFSIIAALPAVLVAVIATITIERGLEPWFSDRMRDAIFRSVEVADAYAASQCKSLGREIRILADDLSRAKPAYDVDRKWFDTFLTSRATALGVPVAAIMQPPDKVLARANIDVLRGAPKPDAAAFEDAQSAPEPICVIPSSGRIFGALVKLPAYDNAFLHIAREVDPLAVEFPSVARGAAAEYLSIDARRKGVQIAFASMYGLIAVILLLSAIWLGLSFANGLVAPIRRMIHATDQVSSGNFYVQVPIRRSEGDLAHLGETFNKMTAELRRQRDGLVTASEVIDRRRRFTETVLSGVSSGVLSLDGDGHITIINRSAESLLGTGGRLLGESISLVAPEIAAFVAEALQGRQRQSAGQIAITRGGRDRMVNVRAVREGEGSGAGLVVTLDDITDLVLAQRTAAWADVARRIAHEIKNPLTPIQLSAERIRRKFGKVIIEDKDVFEQCTATIVRQVEDIRRMVDEFSSFARMPKPSLMRDDIAETVRQIVFLMRVGNPELTISENLPEGSVLARFDRRLISQALTNVIKNATEAIEAVPMDERGPGKIDIAFERREDGRIVIDVVDNGKGLPADQRQKLLEPYMTTREGGTGLGLAIVGKILEDHGGGIELLDRPDAAQGKRGARIRLWFPETGPATDENPDGERGDQGSTRVAARETQDGIPL</sequence>
<dbReference type="SMART" id="SM00387">
    <property type="entry name" value="HATPase_c"/>
    <property type="match status" value="1"/>
</dbReference>
<dbReference type="SMART" id="SM00388">
    <property type="entry name" value="HisKA"/>
    <property type="match status" value="1"/>
</dbReference>
<dbReference type="InterPro" id="IPR005467">
    <property type="entry name" value="His_kinase_dom"/>
</dbReference>
<evidence type="ECO:0000256" key="9">
    <source>
        <dbReference type="ARBA" id="ARBA00022777"/>
    </source>
</evidence>
<dbReference type="Pfam" id="PF00512">
    <property type="entry name" value="HisKA"/>
    <property type="match status" value="1"/>
</dbReference>
<keyword evidence="10" id="KW-0067">ATP-binding</keyword>
<dbReference type="EMBL" id="LGSZ01000022">
    <property type="protein sequence ID" value="KPH82376.1"/>
    <property type="molecule type" value="Genomic_DNA"/>
</dbReference>
<dbReference type="SMART" id="SM00091">
    <property type="entry name" value="PAS"/>
    <property type="match status" value="1"/>
</dbReference>
<dbReference type="CDD" id="cd00082">
    <property type="entry name" value="HisKA"/>
    <property type="match status" value="1"/>
</dbReference>
<dbReference type="InterPro" id="IPR003661">
    <property type="entry name" value="HisK_dim/P_dom"/>
</dbReference>
<keyword evidence="4" id="KW-1003">Cell membrane</keyword>
<dbReference type="PATRIC" id="fig|1526658.3.peg.3413"/>
<dbReference type="Pfam" id="PF00672">
    <property type="entry name" value="HAMP"/>
    <property type="match status" value="1"/>
</dbReference>
<feature type="domain" description="PAS" evidence="17">
    <location>
        <begin position="388"/>
        <end position="424"/>
    </location>
</feature>
<keyword evidence="20" id="KW-1185">Reference proteome</keyword>
<dbReference type="GO" id="GO:0000155">
    <property type="term" value="F:phosphorelay sensor kinase activity"/>
    <property type="evidence" value="ECO:0007669"/>
    <property type="project" value="InterPro"/>
</dbReference>
<proteinExistence type="predicted"/>
<dbReference type="Gene3D" id="3.30.450.20">
    <property type="entry name" value="PAS domain"/>
    <property type="match status" value="1"/>
</dbReference>
<dbReference type="AlphaFoldDB" id="A0A0N1N222"/>
<dbReference type="Gene3D" id="3.30.565.10">
    <property type="entry name" value="Histidine kinase-like ATPase, C-terminal domain"/>
    <property type="match status" value="1"/>
</dbReference>
<reference evidence="19 20" key="1">
    <citation type="submission" date="2015-07" db="EMBL/GenBank/DDBJ databases">
        <title>Whole genome sequencing of Bosea vaviloviae isolated from cave pool.</title>
        <authorList>
            <person name="Tan N.E.H."/>
            <person name="Lee Y.P."/>
            <person name="Gan H.M."/>
            <person name="Barton H."/>
            <person name="Savka M.A."/>
        </authorList>
    </citation>
    <scope>NUCLEOTIDE SEQUENCE [LARGE SCALE GENOMIC DNA]</scope>
    <source>
        <strain evidence="19 20">SD260</strain>
    </source>
</reference>
<dbReference type="InterPro" id="IPR003660">
    <property type="entry name" value="HAMP_dom"/>
</dbReference>
<dbReference type="GO" id="GO:0005524">
    <property type="term" value="F:ATP binding"/>
    <property type="evidence" value="ECO:0007669"/>
    <property type="project" value="UniProtKB-KW"/>
</dbReference>
<dbReference type="InterPro" id="IPR036890">
    <property type="entry name" value="HATPase_C_sf"/>
</dbReference>
<dbReference type="GO" id="GO:0005886">
    <property type="term" value="C:plasma membrane"/>
    <property type="evidence" value="ECO:0007669"/>
    <property type="project" value="UniProtKB-SubCell"/>
</dbReference>
<dbReference type="SMART" id="SM00304">
    <property type="entry name" value="HAMP"/>
    <property type="match status" value="1"/>
</dbReference>
<evidence type="ECO:0000256" key="7">
    <source>
        <dbReference type="ARBA" id="ARBA00022692"/>
    </source>
</evidence>
<feature type="compositionally biased region" description="Basic and acidic residues" evidence="14">
    <location>
        <begin position="754"/>
        <end position="764"/>
    </location>
</feature>
<keyword evidence="11 15" id="KW-1133">Transmembrane helix</keyword>
<feature type="transmembrane region" description="Helical" evidence="15">
    <location>
        <begin position="297"/>
        <end position="322"/>
    </location>
</feature>
<evidence type="ECO:0000256" key="3">
    <source>
        <dbReference type="ARBA" id="ARBA00012438"/>
    </source>
</evidence>
<dbReference type="SUPFAM" id="SSF158472">
    <property type="entry name" value="HAMP domain-like"/>
    <property type="match status" value="1"/>
</dbReference>